<evidence type="ECO:0000259" key="1">
    <source>
        <dbReference type="PROSITE" id="PS51194"/>
    </source>
</evidence>
<dbReference type="AlphaFoldDB" id="U6MIS4"/>
<dbReference type="InterPro" id="IPR001650">
    <property type="entry name" value="Helicase_C-like"/>
</dbReference>
<keyword evidence="2" id="KW-0067">ATP-binding</keyword>
<dbReference type="VEuPathDB" id="ToxoDB:ENH_00014160"/>
<keyword evidence="2" id="KW-0347">Helicase</keyword>
<protein>
    <submittedName>
        <fullName evidence="2">DEAD-box family helicase, related</fullName>
    </submittedName>
</protein>
<keyword evidence="2" id="KW-0378">Hydrolase</keyword>
<accession>U6MIS4</accession>
<dbReference type="CDD" id="cd18787">
    <property type="entry name" value="SF2_C_DEAD"/>
    <property type="match status" value="1"/>
</dbReference>
<dbReference type="InterPro" id="IPR027417">
    <property type="entry name" value="P-loop_NTPase"/>
</dbReference>
<dbReference type="OrthoDB" id="196131at2759"/>
<dbReference type="Proteomes" id="UP000030754">
    <property type="component" value="Unassembled WGS sequence"/>
</dbReference>
<dbReference type="PROSITE" id="PS51194">
    <property type="entry name" value="HELICASE_CTER"/>
    <property type="match status" value="1"/>
</dbReference>
<dbReference type="Gene3D" id="3.40.50.300">
    <property type="entry name" value="P-loop containing nucleotide triphosphate hydrolases"/>
    <property type="match status" value="1"/>
</dbReference>
<keyword evidence="3" id="KW-1185">Reference proteome</keyword>
<dbReference type="GeneID" id="25471598"/>
<name>U6MIS4_9EIME</name>
<dbReference type="EMBL" id="HG722448">
    <property type="protein sequence ID" value="CDJ62369.1"/>
    <property type="molecule type" value="Genomic_DNA"/>
</dbReference>
<organism evidence="2 3">
    <name type="scientific">Eimeria necatrix</name>
    <dbReference type="NCBI Taxonomy" id="51315"/>
    <lineage>
        <taxon>Eukaryota</taxon>
        <taxon>Sar</taxon>
        <taxon>Alveolata</taxon>
        <taxon>Apicomplexa</taxon>
        <taxon>Conoidasida</taxon>
        <taxon>Coccidia</taxon>
        <taxon>Eucoccidiorida</taxon>
        <taxon>Eimeriorina</taxon>
        <taxon>Eimeriidae</taxon>
        <taxon>Eimeria</taxon>
    </lineage>
</organism>
<evidence type="ECO:0000313" key="3">
    <source>
        <dbReference type="Proteomes" id="UP000030754"/>
    </source>
</evidence>
<reference evidence="2" key="2">
    <citation type="submission" date="2013-10" db="EMBL/GenBank/DDBJ databases">
        <authorList>
            <person name="Aslett M."/>
        </authorList>
    </citation>
    <scope>NUCLEOTIDE SEQUENCE [LARGE SCALE GENOMIC DNA]</scope>
    <source>
        <strain evidence="2">Houghton</strain>
    </source>
</reference>
<reference evidence="2" key="1">
    <citation type="submission" date="2013-10" db="EMBL/GenBank/DDBJ databases">
        <title>Genomic analysis of the causative agents of coccidiosis in chickens.</title>
        <authorList>
            <person name="Reid A.J."/>
            <person name="Blake D."/>
            <person name="Billington K."/>
            <person name="Browne H."/>
            <person name="Dunn M."/>
            <person name="Hung S."/>
            <person name="Kawahara F."/>
            <person name="Miranda-Saavedra D."/>
            <person name="Mourier T."/>
            <person name="Nagra H."/>
            <person name="Otto T.D."/>
            <person name="Rawlings N."/>
            <person name="Sanchez A."/>
            <person name="Sanders M."/>
            <person name="Subramaniam C."/>
            <person name="Tay Y."/>
            <person name="Dear P."/>
            <person name="Doerig C."/>
            <person name="Gruber A."/>
            <person name="Parkinson J."/>
            <person name="Shirley M."/>
            <person name="Wan K.L."/>
            <person name="Berriman M."/>
            <person name="Tomley F."/>
            <person name="Pain A."/>
        </authorList>
    </citation>
    <scope>NUCLEOTIDE SEQUENCE [LARGE SCALE GENOMIC DNA]</scope>
    <source>
        <strain evidence="2">Houghton</strain>
    </source>
</reference>
<proteinExistence type="predicted"/>
<dbReference type="GO" id="GO:0004386">
    <property type="term" value="F:helicase activity"/>
    <property type="evidence" value="ECO:0007669"/>
    <property type="project" value="UniProtKB-KW"/>
</dbReference>
<dbReference type="SUPFAM" id="SSF52540">
    <property type="entry name" value="P-loop containing nucleoside triphosphate hydrolases"/>
    <property type="match status" value="1"/>
</dbReference>
<dbReference type="RefSeq" id="XP_013439731.1">
    <property type="nucleotide sequence ID" value="XM_013584277.1"/>
</dbReference>
<dbReference type="Pfam" id="PF00271">
    <property type="entry name" value="Helicase_C"/>
    <property type="match status" value="1"/>
</dbReference>
<dbReference type="PANTHER" id="PTHR47958">
    <property type="entry name" value="ATP-DEPENDENT RNA HELICASE DBP3"/>
    <property type="match status" value="1"/>
</dbReference>
<gene>
    <name evidence="2" type="ORF">ENH_00014160</name>
</gene>
<keyword evidence="2" id="KW-0547">Nucleotide-binding</keyword>
<evidence type="ECO:0000313" key="2">
    <source>
        <dbReference type="EMBL" id="CDJ62369.1"/>
    </source>
</evidence>
<dbReference type="SMART" id="SM00490">
    <property type="entry name" value="HELICc"/>
    <property type="match status" value="1"/>
</dbReference>
<sequence length="160" mass="17698">MFSATMPPALERLARKYLRAPSYISIGDPGAGKRAIEQRVEFVSEARKKQRLQEGSYDVLVATDVAGRGIDVQGVTLVVNFDMPKEIEQYLHRIGRTGRAGKKGVSISFLTEEDSGLFFDLVKTMKSANCQVPLELLSHPASKVKGGNKDSVPQKPMHFY</sequence>
<feature type="domain" description="Helicase C-terminal" evidence="1">
    <location>
        <begin position="1"/>
        <end position="140"/>
    </location>
</feature>